<protein>
    <submittedName>
        <fullName evidence="1">Uncharacterized protein</fullName>
    </submittedName>
</protein>
<evidence type="ECO:0000313" key="2">
    <source>
        <dbReference type="Proteomes" id="UP000006038"/>
    </source>
</evidence>
<dbReference type="EnsemblPlants" id="OB02G33540.1">
    <property type="protein sequence ID" value="OB02G33540.1"/>
    <property type="gene ID" value="OB02G33540"/>
</dbReference>
<accession>J3LFD7</accession>
<organism evidence="1">
    <name type="scientific">Oryza brachyantha</name>
    <name type="common">malo sina</name>
    <dbReference type="NCBI Taxonomy" id="4533"/>
    <lineage>
        <taxon>Eukaryota</taxon>
        <taxon>Viridiplantae</taxon>
        <taxon>Streptophyta</taxon>
        <taxon>Embryophyta</taxon>
        <taxon>Tracheophyta</taxon>
        <taxon>Spermatophyta</taxon>
        <taxon>Magnoliopsida</taxon>
        <taxon>Liliopsida</taxon>
        <taxon>Poales</taxon>
        <taxon>Poaceae</taxon>
        <taxon>BOP clade</taxon>
        <taxon>Oryzoideae</taxon>
        <taxon>Oryzeae</taxon>
        <taxon>Oryzinae</taxon>
        <taxon>Oryza</taxon>
    </lineage>
</organism>
<dbReference type="AlphaFoldDB" id="J3LFD7"/>
<name>J3LFD7_ORYBR</name>
<sequence>MVLSGTKALSTKAPPFAFFDMFLDGTILATNHVEIRPSLPHGFKLARIPYPT</sequence>
<evidence type="ECO:0000313" key="1">
    <source>
        <dbReference type="EnsemblPlants" id="OB02G33540.1"/>
    </source>
</evidence>
<proteinExistence type="predicted"/>
<dbReference type="HOGENOM" id="CLU_3090446_0_0_1"/>
<reference evidence="1" key="1">
    <citation type="submission" date="2013-04" db="UniProtKB">
        <authorList>
            <consortium name="EnsemblPlants"/>
        </authorList>
    </citation>
    <scope>IDENTIFICATION</scope>
</reference>
<dbReference type="Proteomes" id="UP000006038">
    <property type="component" value="Unassembled WGS sequence"/>
</dbReference>
<dbReference type="Gramene" id="OB02G33540.1">
    <property type="protein sequence ID" value="OB02G33540.1"/>
    <property type="gene ID" value="OB02G33540"/>
</dbReference>
<keyword evidence="2" id="KW-1185">Reference proteome</keyword>